<sequence length="176" mass="18749">MLSLRTLAEAANMPIPYICDSLSGGNVCETKSSIFSYILSFFSVFILFFKSLFGLSDSNGRDANQNRDHLRRSNGAGGGRWPGSGGPGGPGRNAYILAVFFVFITPDAVSGVISVVCLVQVACPVLRWLEEDEAAKCLGSAQTESGVCLNSTCDTICLVTMLICVAFSRLLNNSDS</sequence>
<feature type="compositionally biased region" description="Gly residues" evidence="1">
    <location>
        <begin position="75"/>
        <end position="84"/>
    </location>
</feature>
<feature type="transmembrane region" description="Helical" evidence="2">
    <location>
        <begin position="94"/>
        <end position="119"/>
    </location>
</feature>
<keyword evidence="2" id="KW-1133">Transmembrane helix</keyword>
<evidence type="ECO:0000313" key="3">
    <source>
        <dbReference type="EMBL" id="KAK6747441.1"/>
    </source>
</evidence>
<organism evidence="3 4">
    <name type="scientific">Necator americanus</name>
    <name type="common">Human hookworm</name>
    <dbReference type="NCBI Taxonomy" id="51031"/>
    <lineage>
        <taxon>Eukaryota</taxon>
        <taxon>Metazoa</taxon>
        <taxon>Ecdysozoa</taxon>
        <taxon>Nematoda</taxon>
        <taxon>Chromadorea</taxon>
        <taxon>Rhabditida</taxon>
        <taxon>Rhabditina</taxon>
        <taxon>Rhabditomorpha</taxon>
        <taxon>Strongyloidea</taxon>
        <taxon>Ancylostomatidae</taxon>
        <taxon>Bunostominae</taxon>
        <taxon>Necator</taxon>
    </lineage>
</organism>
<keyword evidence="2" id="KW-0472">Membrane</keyword>
<feature type="transmembrane region" description="Helical" evidence="2">
    <location>
        <begin position="34"/>
        <end position="53"/>
    </location>
</feature>
<keyword evidence="2" id="KW-0812">Transmembrane</keyword>
<name>A0ABR1DAC4_NECAM</name>
<evidence type="ECO:0000313" key="4">
    <source>
        <dbReference type="Proteomes" id="UP001303046"/>
    </source>
</evidence>
<protein>
    <submittedName>
        <fullName evidence="3">Uncharacterized protein</fullName>
    </submittedName>
</protein>
<keyword evidence="4" id="KW-1185">Reference proteome</keyword>
<comment type="caution">
    <text evidence="3">The sequence shown here is derived from an EMBL/GenBank/DDBJ whole genome shotgun (WGS) entry which is preliminary data.</text>
</comment>
<gene>
    <name evidence="3" type="primary">Necator_chrIV.g13857</name>
    <name evidence="3" type="ORF">RB195_000565</name>
</gene>
<evidence type="ECO:0000256" key="2">
    <source>
        <dbReference type="SAM" id="Phobius"/>
    </source>
</evidence>
<proteinExistence type="predicted"/>
<feature type="region of interest" description="Disordered" evidence="1">
    <location>
        <begin position="61"/>
        <end position="84"/>
    </location>
</feature>
<evidence type="ECO:0000256" key="1">
    <source>
        <dbReference type="SAM" id="MobiDB-lite"/>
    </source>
</evidence>
<dbReference type="InterPro" id="IPR024491">
    <property type="entry name" value="Se_SelK/SelG"/>
</dbReference>
<reference evidence="3 4" key="1">
    <citation type="submission" date="2023-08" db="EMBL/GenBank/DDBJ databases">
        <title>A Necator americanus chromosomal reference genome.</title>
        <authorList>
            <person name="Ilik V."/>
            <person name="Petrzelkova K.J."/>
            <person name="Pardy F."/>
            <person name="Fuh T."/>
            <person name="Niatou-Singa F.S."/>
            <person name="Gouil Q."/>
            <person name="Baker L."/>
            <person name="Ritchie M.E."/>
            <person name="Jex A.R."/>
            <person name="Gazzola D."/>
            <person name="Li H."/>
            <person name="Toshio Fujiwara R."/>
            <person name="Zhan B."/>
            <person name="Aroian R.V."/>
            <person name="Pafco B."/>
            <person name="Schwarz E.M."/>
        </authorList>
    </citation>
    <scope>NUCLEOTIDE SEQUENCE [LARGE SCALE GENOMIC DNA]</scope>
    <source>
        <strain evidence="3 4">Aroian</strain>
        <tissue evidence="3">Whole animal</tissue>
    </source>
</reference>
<dbReference type="Proteomes" id="UP001303046">
    <property type="component" value="Unassembled WGS sequence"/>
</dbReference>
<accession>A0ABR1DAC4</accession>
<dbReference type="Pfam" id="PF10961">
    <property type="entry name" value="SelK_SelG"/>
    <property type="match status" value="1"/>
</dbReference>
<dbReference type="EMBL" id="JAVFWL010000004">
    <property type="protein sequence ID" value="KAK6747441.1"/>
    <property type="molecule type" value="Genomic_DNA"/>
</dbReference>